<dbReference type="EMBL" id="BNEK01000005">
    <property type="protein sequence ID" value="GHJ33772.1"/>
    <property type="molecule type" value="Genomic_DNA"/>
</dbReference>
<sequence length="46" mass="4825">MGSHAAMVPVLREIGTKDCRNGKNHVLNRVGLPDGASTAYGSSQPM</sequence>
<evidence type="ECO:0000256" key="1">
    <source>
        <dbReference type="SAM" id="MobiDB-lite"/>
    </source>
</evidence>
<gene>
    <name evidence="2" type="ORF">TPA0910_82050</name>
</gene>
<evidence type="ECO:0000313" key="3">
    <source>
        <dbReference type="Proteomes" id="UP001054854"/>
    </source>
</evidence>
<organism evidence="2 3">
    <name type="scientific">Streptomyces hygroscopicus</name>
    <dbReference type="NCBI Taxonomy" id="1912"/>
    <lineage>
        <taxon>Bacteria</taxon>
        <taxon>Bacillati</taxon>
        <taxon>Actinomycetota</taxon>
        <taxon>Actinomycetes</taxon>
        <taxon>Kitasatosporales</taxon>
        <taxon>Streptomycetaceae</taxon>
        <taxon>Streptomyces</taxon>
        <taxon>Streptomyces violaceusniger group</taxon>
    </lineage>
</organism>
<name>A0ABQ3UDU6_STRHY</name>
<protein>
    <submittedName>
        <fullName evidence="2">Uncharacterized protein</fullName>
    </submittedName>
</protein>
<evidence type="ECO:0000313" key="2">
    <source>
        <dbReference type="EMBL" id="GHJ33772.1"/>
    </source>
</evidence>
<reference evidence="2" key="1">
    <citation type="submission" date="2024-05" db="EMBL/GenBank/DDBJ databases">
        <title>Whole genome shotgun sequence of Streptomyces hygroscopicus NBRC 113678.</title>
        <authorList>
            <person name="Komaki H."/>
            <person name="Tamura T."/>
        </authorList>
    </citation>
    <scope>NUCLEOTIDE SEQUENCE</scope>
    <source>
        <strain evidence="2">N11-34</strain>
    </source>
</reference>
<comment type="caution">
    <text evidence="2">The sequence shown here is derived from an EMBL/GenBank/DDBJ whole genome shotgun (WGS) entry which is preliminary data.</text>
</comment>
<keyword evidence="3" id="KW-1185">Reference proteome</keyword>
<accession>A0ABQ3UDU6</accession>
<dbReference type="Proteomes" id="UP001054854">
    <property type="component" value="Unassembled WGS sequence"/>
</dbReference>
<proteinExistence type="predicted"/>
<feature type="region of interest" description="Disordered" evidence="1">
    <location>
        <begin position="20"/>
        <end position="46"/>
    </location>
</feature>
<dbReference type="RefSeq" id="WP_159066364.1">
    <property type="nucleotide sequence ID" value="NZ_BNEK01000005.1"/>
</dbReference>